<feature type="region of interest" description="Disordered" evidence="1">
    <location>
        <begin position="1"/>
        <end position="29"/>
    </location>
</feature>
<feature type="region of interest" description="Disordered" evidence="1">
    <location>
        <begin position="64"/>
        <end position="122"/>
    </location>
</feature>
<keyword evidence="3" id="KW-1185">Reference proteome</keyword>
<evidence type="ECO:0000313" key="2">
    <source>
        <dbReference type="EMBL" id="CAJ1086060.1"/>
    </source>
</evidence>
<evidence type="ECO:0000313" key="3">
    <source>
        <dbReference type="Proteomes" id="UP001178508"/>
    </source>
</evidence>
<proteinExistence type="predicted"/>
<accession>A0AAV1HJ26</accession>
<feature type="compositionally biased region" description="Polar residues" evidence="1">
    <location>
        <begin position="87"/>
        <end position="101"/>
    </location>
</feature>
<protein>
    <submittedName>
        <fullName evidence="2">Uncharacterized protein</fullName>
    </submittedName>
</protein>
<reference evidence="2" key="1">
    <citation type="submission" date="2023-08" db="EMBL/GenBank/DDBJ databases">
        <authorList>
            <person name="Alioto T."/>
            <person name="Alioto T."/>
            <person name="Gomez Garrido J."/>
        </authorList>
    </citation>
    <scope>NUCLEOTIDE SEQUENCE</scope>
</reference>
<dbReference type="EMBL" id="OY660886">
    <property type="protein sequence ID" value="CAJ1086060.1"/>
    <property type="molecule type" value="Genomic_DNA"/>
</dbReference>
<dbReference type="AlphaFoldDB" id="A0AAV1HJ26"/>
<dbReference type="Proteomes" id="UP001178508">
    <property type="component" value="Chromosome 23"/>
</dbReference>
<sequence>MDVSNLQADIGDGPREITSTTDRRVAAGELNLKPGHLKRRGVHRIDIDTGEYNFTDGINNTQSLATSPKSSGVVKQGKNQKSHAKVSATTRARQRTDSPAQGKQFAYRRHGCATEEGDNGWD</sequence>
<gene>
    <name evidence="2" type="ORF">XNOV1_A011965</name>
</gene>
<name>A0AAV1HJ26_XYRNO</name>
<organism evidence="2 3">
    <name type="scientific">Xyrichtys novacula</name>
    <name type="common">Pearly razorfish</name>
    <name type="synonym">Hemipteronotus novacula</name>
    <dbReference type="NCBI Taxonomy" id="13765"/>
    <lineage>
        <taxon>Eukaryota</taxon>
        <taxon>Metazoa</taxon>
        <taxon>Chordata</taxon>
        <taxon>Craniata</taxon>
        <taxon>Vertebrata</taxon>
        <taxon>Euteleostomi</taxon>
        <taxon>Actinopterygii</taxon>
        <taxon>Neopterygii</taxon>
        <taxon>Teleostei</taxon>
        <taxon>Neoteleostei</taxon>
        <taxon>Acanthomorphata</taxon>
        <taxon>Eupercaria</taxon>
        <taxon>Labriformes</taxon>
        <taxon>Labridae</taxon>
        <taxon>Xyrichtys</taxon>
    </lineage>
</organism>
<evidence type="ECO:0000256" key="1">
    <source>
        <dbReference type="SAM" id="MobiDB-lite"/>
    </source>
</evidence>